<protein>
    <recommendedName>
        <fullName evidence="10">Condensin-2 complex subunit H2</fullName>
    </recommendedName>
</protein>
<dbReference type="AlphaFoldDB" id="A0AA39KJ70"/>
<sequence>MATTLQDVSSQLMKPAKDLAEWNFPLAQVLEDYYALLENPCDLNFGEAALVIQNSANVYVRRVEYLFQETSAINQSINSHEQEQSDSTETNQRKYKTKSKIDFSNFDLIDFAKEINKNINSKPMKEEKKIKLLSQRYPQLENITRNKFSLEIVDVNGEIIGKKYDFRCNQQLSTSKMLVEEITPNEFIEKQINNNIPEILDTYLEVVNAFDSDSEYDDTFQDASVFSPAQESGYGSMISSSDAVTPSSRDLSDFSHTINESIRDPKDALMSSNEASTESDKNLISESERIDTNNKNESENSQSADDNLIKCKTPELNLITDKPSRIRDSIETDAGYKSGDPEDIQQQNPVPPKKIRRVTRSSIINELNESTWKPIPFDESVPEKLPKSRSEFKLPCHISLLKCHSKPRKKKFDNLIKRRNLKRYLLKENNKTKDKNISECDKKKLLQYSSSKLASYYMKEEIDELQKIIDLCFNSKSQINGCNYQPVENSNMDLLGFGMQLKEFNNDIVNNSKSPQKFVDKLRIIDDQYVNFQLSPPLEASCSYTPPHSPAYSTHFESLNEPDDFTDDLTNIEENEITHQQRIEEKMKELQREFDNRNERQEETKKWYETVEALKAAERRATFHVHQYEKRILSTLKTEPSHQMSFQSITTQQEPEDIARLFVASLHLANTYNVQINVVQSNEKSHVNVSLLKEDSKHRM</sequence>
<dbReference type="InterPro" id="IPR009378">
    <property type="entry name" value="H2_N"/>
</dbReference>
<dbReference type="PANTHER" id="PTHR14324">
    <property type="entry name" value="CONDENSIN-2 COMPLEX SUBUNIT H2"/>
    <property type="match status" value="1"/>
</dbReference>
<feature type="compositionally biased region" description="Basic and acidic residues" evidence="5">
    <location>
        <begin position="278"/>
        <end position="298"/>
    </location>
</feature>
<feature type="domain" description="Condensin II complex subunit H2 N-terminal" evidence="6">
    <location>
        <begin position="10"/>
        <end position="104"/>
    </location>
</feature>
<keyword evidence="9" id="KW-1185">Reference proteome</keyword>
<dbReference type="PANTHER" id="PTHR14324:SF3">
    <property type="entry name" value="CONDENSIN-2 COMPLEX SUBUNIT H2"/>
    <property type="match status" value="1"/>
</dbReference>
<evidence type="ECO:0000256" key="5">
    <source>
        <dbReference type="SAM" id="MobiDB-lite"/>
    </source>
</evidence>
<dbReference type="GO" id="GO:0000796">
    <property type="term" value="C:condensin complex"/>
    <property type="evidence" value="ECO:0007669"/>
    <property type="project" value="TreeGrafter"/>
</dbReference>
<gene>
    <name evidence="8" type="ORF">PV327_007012</name>
</gene>
<evidence type="ECO:0000313" key="8">
    <source>
        <dbReference type="EMBL" id="KAK0163316.1"/>
    </source>
</evidence>
<dbReference type="Pfam" id="PF06278">
    <property type="entry name" value="CNDH2_N"/>
    <property type="match status" value="1"/>
</dbReference>
<evidence type="ECO:0000259" key="6">
    <source>
        <dbReference type="Pfam" id="PF06278"/>
    </source>
</evidence>
<evidence type="ECO:0000313" key="9">
    <source>
        <dbReference type="Proteomes" id="UP001168972"/>
    </source>
</evidence>
<organism evidence="8 9">
    <name type="scientific">Microctonus hyperodae</name>
    <name type="common">Parasitoid wasp</name>
    <dbReference type="NCBI Taxonomy" id="165561"/>
    <lineage>
        <taxon>Eukaryota</taxon>
        <taxon>Metazoa</taxon>
        <taxon>Ecdysozoa</taxon>
        <taxon>Arthropoda</taxon>
        <taxon>Hexapoda</taxon>
        <taxon>Insecta</taxon>
        <taxon>Pterygota</taxon>
        <taxon>Neoptera</taxon>
        <taxon>Endopterygota</taxon>
        <taxon>Hymenoptera</taxon>
        <taxon>Apocrita</taxon>
        <taxon>Ichneumonoidea</taxon>
        <taxon>Braconidae</taxon>
        <taxon>Euphorinae</taxon>
        <taxon>Microctonus</taxon>
    </lineage>
</organism>
<evidence type="ECO:0000256" key="3">
    <source>
        <dbReference type="ARBA" id="ARBA00023242"/>
    </source>
</evidence>
<dbReference type="InterPro" id="IPR031737">
    <property type="entry name" value="CNDH2_C"/>
</dbReference>
<comment type="caution">
    <text evidence="8">The sequence shown here is derived from an EMBL/GenBank/DDBJ whole genome shotgun (WGS) entry which is preliminary data.</text>
</comment>
<evidence type="ECO:0000256" key="2">
    <source>
        <dbReference type="ARBA" id="ARBA00007844"/>
    </source>
</evidence>
<feature type="compositionally biased region" description="Polar residues" evidence="5">
    <location>
        <begin position="237"/>
        <end position="260"/>
    </location>
</feature>
<dbReference type="GO" id="GO:0010032">
    <property type="term" value="P:meiotic chromosome condensation"/>
    <property type="evidence" value="ECO:0007669"/>
    <property type="project" value="TreeGrafter"/>
</dbReference>
<dbReference type="InterPro" id="IPR031739">
    <property type="entry name" value="Ncaph2"/>
</dbReference>
<reference evidence="8" key="1">
    <citation type="journal article" date="2023" name="bioRxiv">
        <title>Scaffold-level genome assemblies of two parasitoid biocontrol wasps reveal the parthenogenesis mechanism and an associated novel virus.</title>
        <authorList>
            <person name="Inwood S."/>
            <person name="Skelly J."/>
            <person name="Guhlin J."/>
            <person name="Harrop T."/>
            <person name="Goldson S."/>
            <person name="Dearden P."/>
        </authorList>
    </citation>
    <scope>NUCLEOTIDE SEQUENCE</scope>
    <source>
        <strain evidence="8">Lincoln</strain>
        <tissue evidence="8">Whole body</tissue>
    </source>
</reference>
<feature type="region of interest" description="Disordered" evidence="5">
    <location>
        <begin position="331"/>
        <end position="352"/>
    </location>
</feature>
<comment type="similarity">
    <text evidence="2">Belongs to the CND2 H2 (condensin-2 subunit 2) family.</text>
</comment>
<reference evidence="8" key="2">
    <citation type="submission" date="2023-03" db="EMBL/GenBank/DDBJ databases">
        <authorList>
            <person name="Inwood S.N."/>
            <person name="Skelly J.G."/>
            <person name="Guhlin J."/>
            <person name="Harrop T.W.R."/>
            <person name="Goldson S.G."/>
            <person name="Dearden P.K."/>
        </authorList>
    </citation>
    <scope>NUCLEOTIDE SEQUENCE</scope>
    <source>
        <strain evidence="8">Lincoln</strain>
        <tissue evidence="8">Whole body</tissue>
    </source>
</reference>
<evidence type="ECO:0000256" key="4">
    <source>
        <dbReference type="SAM" id="Coils"/>
    </source>
</evidence>
<dbReference type="Proteomes" id="UP001168972">
    <property type="component" value="Unassembled WGS sequence"/>
</dbReference>
<feature type="domain" description="Condensin-2 complex subunit H2 C-terminal" evidence="7">
    <location>
        <begin position="591"/>
        <end position="698"/>
    </location>
</feature>
<evidence type="ECO:0008006" key="10">
    <source>
        <dbReference type="Google" id="ProtNLM"/>
    </source>
</evidence>
<dbReference type="EMBL" id="JAQQBR010001833">
    <property type="protein sequence ID" value="KAK0163316.1"/>
    <property type="molecule type" value="Genomic_DNA"/>
</dbReference>
<proteinExistence type="inferred from homology"/>
<evidence type="ECO:0000259" key="7">
    <source>
        <dbReference type="Pfam" id="PF16858"/>
    </source>
</evidence>
<dbReference type="GO" id="GO:0051306">
    <property type="term" value="P:mitotic sister chromatid separation"/>
    <property type="evidence" value="ECO:0007669"/>
    <property type="project" value="TreeGrafter"/>
</dbReference>
<comment type="subcellular location">
    <subcellularLocation>
        <location evidence="1">Nucleus</location>
    </subcellularLocation>
</comment>
<evidence type="ECO:0000256" key="1">
    <source>
        <dbReference type="ARBA" id="ARBA00004123"/>
    </source>
</evidence>
<feature type="region of interest" description="Disordered" evidence="5">
    <location>
        <begin position="231"/>
        <end position="307"/>
    </location>
</feature>
<dbReference type="Pfam" id="PF16858">
    <property type="entry name" value="CNDH2_C"/>
    <property type="match status" value="1"/>
</dbReference>
<accession>A0AA39KJ70</accession>
<keyword evidence="4" id="KW-0175">Coiled coil</keyword>
<feature type="coiled-coil region" evidence="4">
    <location>
        <begin position="573"/>
        <end position="603"/>
    </location>
</feature>
<keyword evidence="3" id="KW-0539">Nucleus</keyword>
<dbReference type="GO" id="GO:0003682">
    <property type="term" value="F:chromatin binding"/>
    <property type="evidence" value="ECO:0007669"/>
    <property type="project" value="TreeGrafter"/>
</dbReference>
<dbReference type="GO" id="GO:0005634">
    <property type="term" value="C:nucleus"/>
    <property type="evidence" value="ECO:0007669"/>
    <property type="project" value="UniProtKB-SubCell"/>
</dbReference>
<name>A0AA39KJ70_MICHY</name>